<dbReference type="EMBL" id="JAUEPS010000043">
    <property type="protein sequence ID" value="KAK0447835.1"/>
    <property type="molecule type" value="Genomic_DNA"/>
</dbReference>
<organism evidence="1 2">
    <name type="scientific">Armillaria tabescens</name>
    <name type="common">Ringless honey mushroom</name>
    <name type="synonym">Agaricus tabescens</name>
    <dbReference type="NCBI Taxonomy" id="1929756"/>
    <lineage>
        <taxon>Eukaryota</taxon>
        <taxon>Fungi</taxon>
        <taxon>Dikarya</taxon>
        <taxon>Basidiomycota</taxon>
        <taxon>Agaricomycotina</taxon>
        <taxon>Agaricomycetes</taxon>
        <taxon>Agaricomycetidae</taxon>
        <taxon>Agaricales</taxon>
        <taxon>Marasmiineae</taxon>
        <taxon>Physalacriaceae</taxon>
        <taxon>Desarmillaria</taxon>
    </lineage>
</organism>
<reference evidence="1" key="1">
    <citation type="submission" date="2023-06" db="EMBL/GenBank/DDBJ databases">
        <authorList>
            <consortium name="Lawrence Berkeley National Laboratory"/>
            <person name="Ahrendt S."/>
            <person name="Sahu N."/>
            <person name="Indic B."/>
            <person name="Wong-Bajracharya J."/>
            <person name="Merenyi Z."/>
            <person name="Ke H.-M."/>
            <person name="Monk M."/>
            <person name="Kocsube S."/>
            <person name="Drula E."/>
            <person name="Lipzen A."/>
            <person name="Balint B."/>
            <person name="Henrissat B."/>
            <person name="Andreopoulos B."/>
            <person name="Martin F.M."/>
            <person name="Harder C.B."/>
            <person name="Rigling D."/>
            <person name="Ford K.L."/>
            <person name="Foster G.D."/>
            <person name="Pangilinan J."/>
            <person name="Papanicolaou A."/>
            <person name="Barry K."/>
            <person name="LaButti K."/>
            <person name="Viragh M."/>
            <person name="Koriabine M."/>
            <person name="Yan M."/>
            <person name="Riley R."/>
            <person name="Champramary S."/>
            <person name="Plett K.L."/>
            <person name="Tsai I.J."/>
            <person name="Slot J."/>
            <person name="Sipos G."/>
            <person name="Plett J."/>
            <person name="Nagy L.G."/>
            <person name="Grigoriev I.V."/>
        </authorList>
    </citation>
    <scope>NUCLEOTIDE SEQUENCE</scope>
    <source>
        <strain evidence="1">CCBAS 213</strain>
    </source>
</reference>
<comment type="caution">
    <text evidence="1">The sequence shown here is derived from an EMBL/GenBank/DDBJ whole genome shotgun (WGS) entry which is preliminary data.</text>
</comment>
<name>A0AA39JRZ7_ARMTA</name>
<protein>
    <recommendedName>
        <fullName evidence="3">F-box domain-containing protein</fullName>
    </recommendedName>
</protein>
<keyword evidence="2" id="KW-1185">Reference proteome</keyword>
<dbReference type="Proteomes" id="UP001175211">
    <property type="component" value="Unassembled WGS sequence"/>
</dbReference>
<proteinExistence type="predicted"/>
<sequence length="242" mass="27818">MSRLQSLKHDYETALSPLRRIPSKITMEILRRSWKYNEFGGIPRGRRLPGFNVFTIREGPWHLGQVCSSWRNVIETLCPELWATMTVEIPFSMFLKTDAVEILNVVLDRSRNYPLDFHFEYYGTRVERRAAQATERCFHIMVAHSKRWRAVEMTIPPGTCTSIVFAAHRPETSVPLRLPPNSKNCTSKVCTQKPASLSRPTILCLSPMKGHLLEIGRPPNILTSLNRLQSFIHFRITTTVLA</sequence>
<dbReference type="GeneID" id="85367318"/>
<evidence type="ECO:0008006" key="3">
    <source>
        <dbReference type="Google" id="ProtNLM"/>
    </source>
</evidence>
<dbReference type="RefSeq" id="XP_060326250.1">
    <property type="nucleotide sequence ID" value="XM_060483770.1"/>
</dbReference>
<dbReference type="AlphaFoldDB" id="A0AA39JRZ7"/>
<gene>
    <name evidence="1" type="ORF">EV420DRAFT_861776</name>
</gene>
<accession>A0AA39JRZ7</accession>
<evidence type="ECO:0000313" key="2">
    <source>
        <dbReference type="Proteomes" id="UP001175211"/>
    </source>
</evidence>
<evidence type="ECO:0000313" key="1">
    <source>
        <dbReference type="EMBL" id="KAK0447835.1"/>
    </source>
</evidence>